<feature type="transmembrane region" description="Helical" evidence="9">
    <location>
        <begin position="519"/>
        <end position="543"/>
    </location>
</feature>
<dbReference type="GO" id="GO:0015347">
    <property type="term" value="F:sodium-independent organic anion transmembrane transporter activity"/>
    <property type="evidence" value="ECO:0007669"/>
    <property type="project" value="TreeGrafter"/>
</dbReference>
<evidence type="ECO:0000256" key="5">
    <source>
        <dbReference type="ARBA" id="ARBA00022692"/>
    </source>
</evidence>
<accession>A0A8C6GA89</accession>
<feature type="transmembrane region" description="Helical" evidence="9">
    <location>
        <begin position="121"/>
        <end position="142"/>
    </location>
</feature>
<dbReference type="SUPFAM" id="SSF103473">
    <property type="entry name" value="MFS general substrate transporter"/>
    <property type="match status" value="1"/>
</dbReference>
<feature type="transmembrane region" description="Helical" evidence="9">
    <location>
        <begin position="275"/>
        <end position="298"/>
    </location>
</feature>
<dbReference type="PANTHER" id="PTHR11388">
    <property type="entry name" value="ORGANIC ANION TRANSPORTER"/>
    <property type="match status" value="1"/>
</dbReference>
<organism evidence="11 12">
    <name type="scientific">Mus spicilegus</name>
    <name type="common">Mound-building mouse</name>
    <dbReference type="NCBI Taxonomy" id="10103"/>
    <lineage>
        <taxon>Eukaryota</taxon>
        <taxon>Metazoa</taxon>
        <taxon>Chordata</taxon>
        <taxon>Craniata</taxon>
        <taxon>Vertebrata</taxon>
        <taxon>Euteleostomi</taxon>
        <taxon>Mammalia</taxon>
        <taxon>Eutheria</taxon>
        <taxon>Euarchontoglires</taxon>
        <taxon>Glires</taxon>
        <taxon>Rodentia</taxon>
        <taxon>Myomorpha</taxon>
        <taxon>Muroidea</taxon>
        <taxon>Muridae</taxon>
        <taxon>Murinae</taxon>
        <taxon>Mus</taxon>
        <taxon>Mus</taxon>
    </lineage>
</organism>
<protein>
    <recommendedName>
        <fullName evidence="10">Kazal-like domain-containing protein</fullName>
    </recommendedName>
</protein>
<evidence type="ECO:0000256" key="9">
    <source>
        <dbReference type="SAM" id="Phobius"/>
    </source>
</evidence>
<keyword evidence="4" id="KW-1003">Cell membrane</keyword>
<dbReference type="InterPro" id="IPR004156">
    <property type="entry name" value="OATP"/>
</dbReference>
<dbReference type="SUPFAM" id="SSF100895">
    <property type="entry name" value="Kazal-type serine protease inhibitors"/>
    <property type="match status" value="1"/>
</dbReference>
<dbReference type="Gene3D" id="1.20.1250.20">
    <property type="entry name" value="MFS general substrate transporter like domains"/>
    <property type="match status" value="2"/>
</dbReference>
<feature type="domain" description="Kazal-like" evidence="10">
    <location>
        <begin position="351"/>
        <end position="406"/>
    </location>
</feature>
<keyword evidence="8" id="KW-1015">Disulfide bond</keyword>
<feature type="transmembrane region" description="Helical" evidence="9">
    <location>
        <begin position="310"/>
        <end position="330"/>
    </location>
</feature>
<evidence type="ECO:0000256" key="4">
    <source>
        <dbReference type="ARBA" id="ARBA00022475"/>
    </source>
</evidence>
<dbReference type="InterPro" id="IPR036058">
    <property type="entry name" value="Kazal_dom_sf"/>
</dbReference>
<reference evidence="11" key="2">
    <citation type="submission" date="2025-09" db="UniProtKB">
        <authorList>
            <consortium name="Ensembl"/>
        </authorList>
    </citation>
    <scope>IDENTIFICATION</scope>
</reference>
<evidence type="ECO:0000313" key="12">
    <source>
        <dbReference type="Proteomes" id="UP000694415"/>
    </source>
</evidence>
<keyword evidence="7 9" id="KW-0472">Membrane</keyword>
<dbReference type="GO" id="GO:0043252">
    <property type="term" value="P:sodium-independent organic anion transport"/>
    <property type="evidence" value="ECO:0007669"/>
    <property type="project" value="TreeGrafter"/>
</dbReference>
<evidence type="ECO:0000256" key="7">
    <source>
        <dbReference type="ARBA" id="ARBA00023136"/>
    </source>
</evidence>
<reference evidence="11" key="1">
    <citation type="submission" date="2025-08" db="UniProtKB">
        <authorList>
            <consortium name="Ensembl"/>
        </authorList>
    </citation>
    <scope>IDENTIFICATION</scope>
</reference>
<keyword evidence="6 9" id="KW-1133">Transmembrane helix</keyword>
<dbReference type="Pfam" id="PF07648">
    <property type="entry name" value="Kazal_2"/>
    <property type="match status" value="1"/>
</dbReference>
<dbReference type="Ensembl" id="ENSMSIT00000003230.1">
    <property type="protein sequence ID" value="ENSMSIP00000002533.1"/>
    <property type="gene ID" value="ENSMSIG00000002264.1"/>
</dbReference>
<dbReference type="PANTHER" id="PTHR11388:SF129">
    <property type="entry name" value="SOLUTE CARRIER ORGANIC ANION TRANSPORTER FAMILY MEMBER 6C1"/>
    <property type="match status" value="1"/>
</dbReference>
<name>A0A8C6GA89_MUSSI</name>
<dbReference type="GeneTree" id="ENSGT01150000286985"/>
<evidence type="ECO:0000256" key="3">
    <source>
        <dbReference type="ARBA" id="ARBA00022448"/>
    </source>
</evidence>
<dbReference type="AlphaFoldDB" id="A0A8C6GA89"/>
<evidence type="ECO:0000256" key="6">
    <source>
        <dbReference type="ARBA" id="ARBA00022989"/>
    </source>
</evidence>
<evidence type="ECO:0000256" key="2">
    <source>
        <dbReference type="ARBA" id="ARBA00009657"/>
    </source>
</evidence>
<keyword evidence="3" id="KW-0813">Transport</keyword>
<evidence type="ECO:0000259" key="10">
    <source>
        <dbReference type="PROSITE" id="PS51465"/>
    </source>
</evidence>
<evidence type="ECO:0000256" key="8">
    <source>
        <dbReference type="ARBA" id="ARBA00023157"/>
    </source>
</evidence>
<evidence type="ECO:0000313" key="11">
    <source>
        <dbReference type="Ensembl" id="ENSMSIP00000002533.1"/>
    </source>
</evidence>
<dbReference type="GO" id="GO:0016323">
    <property type="term" value="C:basolateral plasma membrane"/>
    <property type="evidence" value="ECO:0007669"/>
    <property type="project" value="TreeGrafter"/>
</dbReference>
<dbReference type="InterPro" id="IPR002350">
    <property type="entry name" value="Kazal_dom"/>
</dbReference>
<feature type="transmembrane region" description="Helical" evidence="9">
    <location>
        <begin position="85"/>
        <end position="109"/>
    </location>
</feature>
<dbReference type="PROSITE" id="PS51465">
    <property type="entry name" value="KAZAL_2"/>
    <property type="match status" value="1"/>
</dbReference>
<dbReference type="Proteomes" id="UP000694415">
    <property type="component" value="Unplaced"/>
</dbReference>
<dbReference type="FunFam" id="1.20.1250.20:FF:000384">
    <property type="entry name" value="Solute carrier organic anion transporter family member"/>
    <property type="match status" value="1"/>
</dbReference>
<evidence type="ECO:0000256" key="1">
    <source>
        <dbReference type="ARBA" id="ARBA00004651"/>
    </source>
</evidence>
<feature type="transmembrane region" description="Helical" evidence="9">
    <location>
        <begin position="173"/>
        <end position="194"/>
    </location>
</feature>
<feature type="transmembrane region" description="Helical" evidence="9">
    <location>
        <begin position="435"/>
        <end position="459"/>
    </location>
</feature>
<keyword evidence="5 9" id="KW-0812">Transmembrane</keyword>
<comment type="similarity">
    <text evidence="2">Belongs to the organo anion transporter (TC 2.A.60) family.</text>
</comment>
<keyword evidence="12" id="KW-1185">Reference proteome</keyword>
<dbReference type="Pfam" id="PF03137">
    <property type="entry name" value="OATP"/>
    <property type="match status" value="1"/>
</dbReference>
<proteinExistence type="inferred from homology"/>
<sequence>NRQLLLKKVPGYKTLETNVRTTGYKVLENGWNMYCVCVNVHIYKNICVHVILKIYFYLSKELCMEENEKRNIICGNSVPNRSKCIYFHIAGQCIHGIAGMPIYILGITFIFDHIPTSSCGFYLAIGHSAYLMGYLLGMVGGLQNFQPPPKEKTVEIEPAKVYQLLQSGWWKTFLIIAAISFCVSFMMVCFPTSLPGAHKLRLAKRKEPPTIDRRLKDMKIQPHLKGFLHNIWHILKNPLMLTQAICKVSEYLTFNTSLYFLPHHLQTQFLITPGIASLLTGAFVLPGGIIGHFLGGLIVDRLEMTNKNKLKFTLVTTVVSVGLFLLIFFVECQTTTFAGINEDYDGYGQLGNLTADCNEYCDCTTSLYSSICGRDEKEYFSPCFAGCRATKVSQTEKTYYNCSCIKEGLAASDDEGQFIDAIAGTCDSNCLKLPLFFAFYFSATVFSNMCSIPVISIILQSVPANFTSLSLGVTYAIVKFVASVPAPLLFRLSSAIACIYWDINRCGGKERCWIYNKNILVYEFMGIWMSSQLIIVLLNIYAIQIHDVVVHGEITESKTTVKDVKEQKERKA</sequence>
<dbReference type="InterPro" id="IPR036259">
    <property type="entry name" value="MFS_trans_sf"/>
</dbReference>
<comment type="subcellular location">
    <subcellularLocation>
        <location evidence="1">Cell membrane</location>
        <topology evidence="1">Multi-pass membrane protein</topology>
    </subcellularLocation>
</comment>